<gene>
    <name evidence="2" type="ORF">A3770_02p14230</name>
</gene>
<dbReference type="EMBL" id="CP031035">
    <property type="protein sequence ID" value="QDZ18905.1"/>
    <property type="molecule type" value="Genomic_DNA"/>
</dbReference>
<feature type="region of interest" description="Disordered" evidence="1">
    <location>
        <begin position="1"/>
        <end position="79"/>
    </location>
</feature>
<keyword evidence="3" id="KW-1185">Reference proteome</keyword>
<evidence type="ECO:0000256" key="1">
    <source>
        <dbReference type="SAM" id="MobiDB-lite"/>
    </source>
</evidence>
<feature type="compositionally biased region" description="Polar residues" evidence="1">
    <location>
        <begin position="34"/>
        <end position="43"/>
    </location>
</feature>
<dbReference type="AlphaFoldDB" id="A0A5B8MGU3"/>
<protein>
    <submittedName>
        <fullName evidence="2">Uncharacterized protein</fullName>
    </submittedName>
</protein>
<proteinExistence type="predicted"/>
<evidence type="ECO:0000313" key="2">
    <source>
        <dbReference type="EMBL" id="QDZ18905.1"/>
    </source>
</evidence>
<accession>A0A5B8MGU3</accession>
<name>A0A5B8MGU3_9CHLO</name>
<organism evidence="2 3">
    <name type="scientific">Chloropicon primus</name>
    <dbReference type="NCBI Taxonomy" id="1764295"/>
    <lineage>
        <taxon>Eukaryota</taxon>
        <taxon>Viridiplantae</taxon>
        <taxon>Chlorophyta</taxon>
        <taxon>Chloropicophyceae</taxon>
        <taxon>Chloropicales</taxon>
        <taxon>Chloropicaceae</taxon>
        <taxon>Chloropicon</taxon>
    </lineage>
</organism>
<reference evidence="2 3" key="1">
    <citation type="submission" date="2018-07" db="EMBL/GenBank/DDBJ databases">
        <title>The complete nuclear genome of the prasinophyte Chloropicon primus (CCMP1205).</title>
        <authorList>
            <person name="Pombert J.-F."/>
            <person name="Otis C."/>
            <person name="Turmel M."/>
            <person name="Lemieux C."/>
        </authorList>
    </citation>
    <scope>NUCLEOTIDE SEQUENCE [LARGE SCALE GENOMIC DNA]</scope>
    <source>
        <strain evidence="2 3">CCMP1205</strain>
    </source>
</reference>
<evidence type="ECO:0000313" key="3">
    <source>
        <dbReference type="Proteomes" id="UP000316726"/>
    </source>
</evidence>
<sequence>MSSATNNNSKRGLHTTYEEIGGGGGMNHSVAARSPTTAAKSPGQQQQQQQQQNSNDNDNLGAPRSVMLSSSSSSFDLSKVDLPKPGTSLTFGAKEVRVKVPLGRNGRPLRSRLFEIGAVFEPPLSPGGQDFLCCVPVTDPATGELKRCGALLKIPKGSLGNPLRHVKKKHQGVYACIIDDSGRDRSASGGVRSAASGAKRQRKSEGQAHTRPSGKAAAVLRSCVAFCARQLLPLDVVGQEAFAEFVGSFGKPGQGKSLRNHGSTGVMHELLLEEFEALRGKLRRRLEHVSRQHYLGLPFLDVVVDPRFVPGPAARLSFVNEEGDREEFVLVSKHRDSLDGEPFAEKAFGEYDLGEGSWSSWVSSVSVVAGDGGLRRARGATKIEEDLASYLSPHNAAAAAEALGRDWVCRAFFERRPGEAAADDLAGGDLLKELEDYEALAKASRPGDSEAFWRSKGASKCRTLHKLACSVCAAGGPPPSEPIQTPRDIRILEAGDFVGYEATEDHKRAILFLKYNPVLLSPEQQHHQ</sequence>
<feature type="compositionally biased region" description="Low complexity" evidence="1">
    <location>
        <begin position="187"/>
        <end position="198"/>
    </location>
</feature>
<dbReference type="Proteomes" id="UP000316726">
    <property type="component" value="Chromosome 2"/>
</dbReference>
<feature type="compositionally biased region" description="Polar residues" evidence="1">
    <location>
        <begin position="1"/>
        <end position="10"/>
    </location>
</feature>
<feature type="region of interest" description="Disordered" evidence="1">
    <location>
        <begin position="183"/>
        <end position="213"/>
    </location>
</feature>